<evidence type="ECO:0000256" key="1">
    <source>
        <dbReference type="SAM" id="Phobius"/>
    </source>
</evidence>
<keyword evidence="3" id="KW-1185">Reference proteome</keyword>
<evidence type="ECO:0000313" key="2">
    <source>
        <dbReference type="EMBL" id="TXE10042.1"/>
    </source>
</evidence>
<sequence>MKKDKLHTINSGFKTPKNYFNNFDDNLINNIKLKAQVENTGFKTPNDYFNKLEHEIINKVSASKKQTKVINLFTKKQLVYISAIAATIVLLFTLNIKTTETTDLDYKTVENYIIEEDISSYEIAALLDETDLSETHFIEYNTIEEDAVEDYILNNLNVEDLY</sequence>
<keyword evidence="1" id="KW-0812">Transmembrane</keyword>
<proteinExistence type="predicted"/>
<accession>A0A5C7AWI5</accession>
<organism evidence="2 3">
    <name type="scientific">Seonamhaeicola algicola</name>
    <dbReference type="NCBI Taxonomy" id="1719036"/>
    <lineage>
        <taxon>Bacteria</taxon>
        <taxon>Pseudomonadati</taxon>
        <taxon>Bacteroidota</taxon>
        <taxon>Flavobacteriia</taxon>
        <taxon>Flavobacteriales</taxon>
        <taxon>Flavobacteriaceae</taxon>
    </lineage>
</organism>
<dbReference type="OrthoDB" id="981524at2"/>
<dbReference type="EMBL" id="VOSC01000025">
    <property type="protein sequence ID" value="TXE10042.1"/>
    <property type="molecule type" value="Genomic_DNA"/>
</dbReference>
<protein>
    <submittedName>
        <fullName evidence="2">Uncharacterized protein</fullName>
    </submittedName>
</protein>
<dbReference type="RefSeq" id="WP_147135898.1">
    <property type="nucleotide sequence ID" value="NZ_VOSC01000025.1"/>
</dbReference>
<evidence type="ECO:0000313" key="3">
    <source>
        <dbReference type="Proteomes" id="UP000321790"/>
    </source>
</evidence>
<keyword evidence="1" id="KW-0472">Membrane</keyword>
<keyword evidence="1" id="KW-1133">Transmembrane helix</keyword>
<gene>
    <name evidence="2" type="ORF">FUA26_11225</name>
</gene>
<dbReference type="AlphaFoldDB" id="A0A5C7AWI5"/>
<name>A0A5C7AWI5_9FLAO</name>
<comment type="caution">
    <text evidence="2">The sequence shown here is derived from an EMBL/GenBank/DDBJ whole genome shotgun (WGS) entry which is preliminary data.</text>
</comment>
<feature type="transmembrane region" description="Helical" evidence="1">
    <location>
        <begin position="78"/>
        <end position="96"/>
    </location>
</feature>
<reference evidence="3" key="1">
    <citation type="submission" date="2019-08" db="EMBL/GenBank/DDBJ databases">
        <title>Seonamhaeicola sediminis sp. nov., isolated from marine sediment.</title>
        <authorList>
            <person name="Cao W.R."/>
        </authorList>
    </citation>
    <scope>NUCLEOTIDE SEQUENCE [LARGE SCALE GENOMIC DNA]</scope>
    <source>
        <strain evidence="3">Gy8</strain>
    </source>
</reference>
<dbReference type="Proteomes" id="UP000321790">
    <property type="component" value="Unassembled WGS sequence"/>
</dbReference>